<sequence length="175" mass="18965">MTLSAVEIATERLLLRPHQESDRPGIVEIFTDPEVRTYLGGPRPLDDVTRMLDALGSAVIPGSYVIEAANEFAGTMALGRRDAAVPGHVVEGGSELELSYVLRRDAWGKGLAFEAATALLRTAAELPDQPVVLVTQSANTRSLKLAARLGFTKVDTFEQHEAEQTLAVAQLHEFK</sequence>
<name>A0ABS8ZE94_9PSEU</name>
<dbReference type="PANTHER" id="PTHR43792:SF1">
    <property type="entry name" value="N-ACETYLTRANSFERASE DOMAIN-CONTAINING PROTEIN"/>
    <property type="match status" value="1"/>
</dbReference>
<gene>
    <name evidence="2" type="ORF">LWC34_25215</name>
</gene>
<dbReference type="Pfam" id="PF13302">
    <property type="entry name" value="Acetyltransf_3"/>
    <property type="match status" value="1"/>
</dbReference>
<keyword evidence="3" id="KW-1185">Reference proteome</keyword>
<protein>
    <submittedName>
        <fullName evidence="2">GNAT family N-acetyltransferase</fullName>
    </submittedName>
</protein>
<dbReference type="PROSITE" id="PS51186">
    <property type="entry name" value="GNAT"/>
    <property type="match status" value="1"/>
</dbReference>
<dbReference type="PANTHER" id="PTHR43792">
    <property type="entry name" value="GNAT FAMILY, PUTATIVE (AFU_ORTHOLOGUE AFUA_3G00765)-RELATED-RELATED"/>
    <property type="match status" value="1"/>
</dbReference>
<dbReference type="SUPFAM" id="SSF55729">
    <property type="entry name" value="Acyl-CoA N-acyltransferases (Nat)"/>
    <property type="match status" value="1"/>
</dbReference>
<accession>A0ABS8ZE94</accession>
<evidence type="ECO:0000313" key="2">
    <source>
        <dbReference type="EMBL" id="MCE7006110.1"/>
    </source>
</evidence>
<evidence type="ECO:0000313" key="3">
    <source>
        <dbReference type="Proteomes" id="UP001521150"/>
    </source>
</evidence>
<dbReference type="Gene3D" id="3.40.630.30">
    <property type="match status" value="1"/>
</dbReference>
<organism evidence="2 3">
    <name type="scientific">Kibdelosporangium philippinense</name>
    <dbReference type="NCBI Taxonomy" id="211113"/>
    <lineage>
        <taxon>Bacteria</taxon>
        <taxon>Bacillati</taxon>
        <taxon>Actinomycetota</taxon>
        <taxon>Actinomycetes</taxon>
        <taxon>Pseudonocardiales</taxon>
        <taxon>Pseudonocardiaceae</taxon>
        <taxon>Kibdelosporangium</taxon>
    </lineage>
</organism>
<comment type="caution">
    <text evidence="2">The sequence shown here is derived from an EMBL/GenBank/DDBJ whole genome shotgun (WGS) entry which is preliminary data.</text>
</comment>
<feature type="domain" description="N-acetyltransferase" evidence="1">
    <location>
        <begin position="13"/>
        <end position="173"/>
    </location>
</feature>
<dbReference type="InterPro" id="IPR000182">
    <property type="entry name" value="GNAT_dom"/>
</dbReference>
<proteinExistence type="predicted"/>
<dbReference type="RefSeq" id="WP_233727617.1">
    <property type="nucleotide sequence ID" value="NZ_JAJVCN010000002.1"/>
</dbReference>
<reference evidence="2 3" key="1">
    <citation type="submission" date="2021-12" db="EMBL/GenBank/DDBJ databases">
        <title>Genome sequence of Kibdelosporangium philippinense ATCC 49844.</title>
        <authorList>
            <person name="Fedorov E.A."/>
            <person name="Omeragic M."/>
            <person name="Shalygina K.F."/>
            <person name="Maclea K.S."/>
        </authorList>
    </citation>
    <scope>NUCLEOTIDE SEQUENCE [LARGE SCALE GENOMIC DNA]</scope>
    <source>
        <strain evidence="2 3">ATCC 49844</strain>
    </source>
</reference>
<dbReference type="EMBL" id="JAJVCN010000002">
    <property type="protein sequence ID" value="MCE7006110.1"/>
    <property type="molecule type" value="Genomic_DNA"/>
</dbReference>
<evidence type="ECO:0000259" key="1">
    <source>
        <dbReference type="PROSITE" id="PS51186"/>
    </source>
</evidence>
<dbReference type="InterPro" id="IPR016181">
    <property type="entry name" value="Acyl_CoA_acyltransferase"/>
</dbReference>
<dbReference type="Proteomes" id="UP001521150">
    <property type="component" value="Unassembled WGS sequence"/>
</dbReference>
<dbReference type="InterPro" id="IPR051531">
    <property type="entry name" value="N-acetyltransferase"/>
</dbReference>